<keyword evidence="3" id="KW-1185">Reference proteome</keyword>
<keyword evidence="1" id="KW-0812">Transmembrane</keyword>
<feature type="transmembrane region" description="Helical" evidence="1">
    <location>
        <begin position="6"/>
        <end position="26"/>
    </location>
</feature>
<dbReference type="SUPFAM" id="SSF53448">
    <property type="entry name" value="Nucleotide-diphospho-sugar transferases"/>
    <property type="match status" value="1"/>
</dbReference>
<keyword evidence="1" id="KW-0472">Membrane</keyword>
<keyword evidence="1" id="KW-1133">Transmembrane helix</keyword>
<dbReference type="Proteomes" id="UP000199598">
    <property type="component" value="Unassembled WGS sequence"/>
</dbReference>
<name>A0A1I4CZV4_9HYPH</name>
<feature type="transmembrane region" description="Helical" evidence="1">
    <location>
        <begin position="424"/>
        <end position="444"/>
    </location>
</feature>
<feature type="transmembrane region" description="Helical" evidence="1">
    <location>
        <begin position="396"/>
        <end position="412"/>
    </location>
</feature>
<accession>A0A1I4CZV4</accession>
<organism evidence="2 3">
    <name type="scientific">Pseudovibrio ascidiaceicola</name>
    <dbReference type="NCBI Taxonomy" id="285279"/>
    <lineage>
        <taxon>Bacteria</taxon>
        <taxon>Pseudomonadati</taxon>
        <taxon>Pseudomonadota</taxon>
        <taxon>Alphaproteobacteria</taxon>
        <taxon>Hyphomicrobiales</taxon>
        <taxon>Stappiaceae</taxon>
        <taxon>Pseudovibrio</taxon>
    </lineage>
</organism>
<gene>
    <name evidence="2" type="ORF">SAMN04488518_110157</name>
</gene>
<dbReference type="EMBL" id="FOSK01000010">
    <property type="protein sequence ID" value="SFK86884.1"/>
    <property type="molecule type" value="Genomic_DNA"/>
</dbReference>
<evidence type="ECO:0000313" key="2">
    <source>
        <dbReference type="EMBL" id="SFK86884.1"/>
    </source>
</evidence>
<comment type="caution">
    <text evidence="2">The sequence shown here is derived from an EMBL/GenBank/DDBJ whole genome shotgun (WGS) entry which is preliminary data.</text>
</comment>
<dbReference type="InterPro" id="IPR029044">
    <property type="entry name" value="Nucleotide-diphossugar_trans"/>
</dbReference>
<dbReference type="RefSeq" id="WP_093521792.1">
    <property type="nucleotide sequence ID" value="NZ_FOSK01000010.1"/>
</dbReference>
<sequence>MLVTDAFVLLFLVTQGLFLVASYVFAVSGADDLFVDTLYYTFVAWYRGPLVGRTEERLFEETGHVPPRPLVIMLPAWDEAAILYPAVTGIMRRLDYPSYWIFIGVYPNDEATQKAASRLAAEHDNLRVVTTNNPGPTCKADCVNTILAEIERFEQEQNISFAGIVMQDAEDILNSNALHIFNASLELADVVQLPVLSLPRRRRDLTAGHYMDEFAEFHSKEVLVRGFLTGTVPGAGVGTCYSKKTIETAKSISGTDENGIPEIFNISSLTEDYDLAMRLTGKGLTHRLLWVHPTKKSDHTDFAVTQELFPSGFWQSVRQKTRWTIGIAFQGWAQLGWKGGLADKYFYWRDRKMVFFSHAIIIGYISLIFYWGLRLYEKLAPDAYHLPPLLPEDSPFWYVIWFNVLLLAHRLIQRHIWTGYHYGLRALAPVTLRYFVSIIINYIAMMRAIKTWIRHLGTGEVIGWDKTAHDYPDEESLELTIPVEQETHS</sequence>
<evidence type="ECO:0000256" key="1">
    <source>
        <dbReference type="SAM" id="Phobius"/>
    </source>
</evidence>
<evidence type="ECO:0000313" key="3">
    <source>
        <dbReference type="Proteomes" id="UP000199598"/>
    </source>
</evidence>
<protein>
    <submittedName>
        <fullName evidence="2">Adsorption protein B</fullName>
    </submittedName>
</protein>
<dbReference type="Pfam" id="PF13641">
    <property type="entry name" value="Glyco_tranf_2_3"/>
    <property type="match status" value="1"/>
</dbReference>
<feature type="transmembrane region" description="Helical" evidence="1">
    <location>
        <begin position="354"/>
        <end position="376"/>
    </location>
</feature>
<proteinExistence type="predicted"/>
<reference evidence="2 3" key="1">
    <citation type="submission" date="2016-10" db="EMBL/GenBank/DDBJ databases">
        <authorList>
            <person name="Varghese N."/>
            <person name="Submissions S."/>
        </authorList>
    </citation>
    <scope>NUCLEOTIDE SEQUENCE [LARGE SCALE GENOMIC DNA]</scope>
    <source>
        <strain evidence="2 3">DSM 16392</strain>
    </source>
</reference>